<sequence length="422" mass="43209">MRSSPALPAAAVTAAAVVLSACVVVAACGGAGRVTPRPAGTGAGLGLPGAPPSAGPAAPPAAPSIMPSGLPAIAPPGAIATAPRQPGTFTLVASGDVLLHDAVSRQAGADGGGRRDYRAIMAAIKPVVAGADLALCHLETPLAPPSGPFTGYPDFSVPQEIVPALADAGYDSCSTASNHTLDNGAEGVARTLGALDRNGIRHAGSARSPAEAATPTILRANGVPVAQLSYTYGFNGRRLPMGKPWIANQISTARILADARRARDAGAKVVVVSMHWGAEYEHEPTGGQVELARTLLASRAIDLIVGHHVHVVQPFGQATNGKWVAYGLGNLVAAHQGPAAGARYEGMIARFTFAPSGRRWRATGAELVPTFIDRGPPYRLVNVTAALADPALDAARRTRLAAVAQRTYRIARSRGTRVMLAR</sequence>
<keyword evidence="6" id="KW-1185">Reference proteome</keyword>
<evidence type="ECO:0000256" key="1">
    <source>
        <dbReference type="ARBA" id="ARBA00005662"/>
    </source>
</evidence>
<dbReference type="SUPFAM" id="SSF56300">
    <property type="entry name" value="Metallo-dependent phosphatases"/>
    <property type="match status" value="1"/>
</dbReference>
<keyword evidence="3" id="KW-0732">Signal</keyword>
<dbReference type="PANTHER" id="PTHR33393">
    <property type="entry name" value="POLYGLUTAMINE SYNTHESIS ACCESSORY PROTEIN RV0574C-RELATED"/>
    <property type="match status" value="1"/>
</dbReference>
<dbReference type="SMART" id="SM00854">
    <property type="entry name" value="PGA_cap"/>
    <property type="match status" value="1"/>
</dbReference>
<gene>
    <name evidence="5" type="ORF">GCM10010411_84330</name>
</gene>
<dbReference type="InterPro" id="IPR019079">
    <property type="entry name" value="Capsule_synth_CapA"/>
</dbReference>
<evidence type="ECO:0000256" key="3">
    <source>
        <dbReference type="SAM" id="SignalP"/>
    </source>
</evidence>
<dbReference type="InterPro" id="IPR052169">
    <property type="entry name" value="CW_Biosynth-Accessory"/>
</dbReference>
<evidence type="ECO:0000313" key="5">
    <source>
        <dbReference type="EMBL" id="GAA2633031.1"/>
    </source>
</evidence>
<evidence type="ECO:0000313" key="6">
    <source>
        <dbReference type="Proteomes" id="UP001501509"/>
    </source>
</evidence>
<feature type="domain" description="Capsule synthesis protein CapA" evidence="4">
    <location>
        <begin position="90"/>
        <end position="335"/>
    </location>
</feature>
<dbReference type="Pfam" id="PF09587">
    <property type="entry name" value="PGA_cap"/>
    <property type="match status" value="1"/>
</dbReference>
<dbReference type="Gene3D" id="3.60.21.10">
    <property type="match status" value="1"/>
</dbReference>
<dbReference type="EMBL" id="BAAATD010000017">
    <property type="protein sequence ID" value="GAA2633031.1"/>
    <property type="molecule type" value="Genomic_DNA"/>
</dbReference>
<comment type="similarity">
    <text evidence="1">Belongs to the CapA family.</text>
</comment>
<comment type="caution">
    <text evidence="5">The sequence shown here is derived from an EMBL/GenBank/DDBJ whole genome shotgun (WGS) entry which is preliminary data.</text>
</comment>
<dbReference type="Proteomes" id="UP001501509">
    <property type="component" value="Unassembled WGS sequence"/>
</dbReference>
<name>A0ABN3QR33_9ACTN</name>
<feature type="signal peptide" evidence="3">
    <location>
        <begin position="1"/>
        <end position="26"/>
    </location>
</feature>
<evidence type="ECO:0000256" key="2">
    <source>
        <dbReference type="SAM" id="MobiDB-lite"/>
    </source>
</evidence>
<organism evidence="5 6">
    <name type="scientific">Actinomadura fulvescens</name>
    <dbReference type="NCBI Taxonomy" id="46160"/>
    <lineage>
        <taxon>Bacteria</taxon>
        <taxon>Bacillati</taxon>
        <taxon>Actinomycetota</taxon>
        <taxon>Actinomycetes</taxon>
        <taxon>Streptosporangiales</taxon>
        <taxon>Thermomonosporaceae</taxon>
        <taxon>Actinomadura</taxon>
    </lineage>
</organism>
<dbReference type="RefSeq" id="WP_344548136.1">
    <property type="nucleotide sequence ID" value="NZ_BAAATD010000017.1"/>
</dbReference>
<dbReference type="PROSITE" id="PS51257">
    <property type="entry name" value="PROKAR_LIPOPROTEIN"/>
    <property type="match status" value="1"/>
</dbReference>
<dbReference type="PANTHER" id="PTHR33393:SF13">
    <property type="entry name" value="PGA BIOSYNTHESIS PROTEIN CAPA"/>
    <property type="match status" value="1"/>
</dbReference>
<protein>
    <submittedName>
        <fullName evidence="5">CapA family protein</fullName>
    </submittedName>
</protein>
<evidence type="ECO:0000259" key="4">
    <source>
        <dbReference type="SMART" id="SM00854"/>
    </source>
</evidence>
<dbReference type="InterPro" id="IPR029052">
    <property type="entry name" value="Metallo-depent_PP-like"/>
</dbReference>
<feature type="chain" id="PRO_5046141335" evidence="3">
    <location>
        <begin position="27"/>
        <end position="422"/>
    </location>
</feature>
<accession>A0ABN3QR33</accession>
<dbReference type="CDD" id="cd07381">
    <property type="entry name" value="MPP_CapA"/>
    <property type="match status" value="1"/>
</dbReference>
<reference evidence="5 6" key="1">
    <citation type="journal article" date="2019" name="Int. J. Syst. Evol. Microbiol.">
        <title>The Global Catalogue of Microorganisms (GCM) 10K type strain sequencing project: providing services to taxonomists for standard genome sequencing and annotation.</title>
        <authorList>
            <consortium name="The Broad Institute Genomics Platform"/>
            <consortium name="The Broad Institute Genome Sequencing Center for Infectious Disease"/>
            <person name="Wu L."/>
            <person name="Ma J."/>
        </authorList>
    </citation>
    <scope>NUCLEOTIDE SEQUENCE [LARGE SCALE GENOMIC DNA]</scope>
    <source>
        <strain evidence="5 6">JCM 6833</strain>
    </source>
</reference>
<proteinExistence type="inferred from homology"/>
<feature type="compositionally biased region" description="Pro residues" evidence="2">
    <location>
        <begin position="49"/>
        <end position="62"/>
    </location>
</feature>
<feature type="region of interest" description="Disordered" evidence="2">
    <location>
        <begin position="43"/>
        <end position="62"/>
    </location>
</feature>